<feature type="transmembrane region" description="Helical" evidence="3">
    <location>
        <begin position="5"/>
        <end position="27"/>
    </location>
</feature>
<gene>
    <name evidence="4" type="ORF">CEUTPL_LOCUS10379</name>
</gene>
<keyword evidence="3" id="KW-1133">Transmembrane helix</keyword>
<dbReference type="Gene3D" id="1.25.40.10">
    <property type="entry name" value="Tetratricopeptide repeat domain"/>
    <property type="match status" value="1"/>
</dbReference>
<feature type="region of interest" description="Disordered" evidence="2">
    <location>
        <begin position="341"/>
        <end position="414"/>
    </location>
</feature>
<evidence type="ECO:0000256" key="3">
    <source>
        <dbReference type="SAM" id="Phobius"/>
    </source>
</evidence>
<evidence type="ECO:0000256" key="1">
    <source>
        <dbReference type="PIRSR" id="PIRSR640198-3"/>
    </source>
</evidence>
<keyword evidence="3" id="KW-0472">Membrane</keyword>
<reference evidence="4" key="1">
    <citation type="submission" date="2022-01" db="EMBL/GenBank/DDBJ databases">
        <authorList>
            <person name="King R."/>
        </authorList>
    </citation>
    <scope>NUCLEOTIDE SEQUENCE</scope>
</reference>
<dbReference type="PANTHER" id="PTHR13504">
    <property type="entry name" value="FIDO DOMAIN-CONTAINING PROTEIN DDB_G0283145"/>
    <property type="match status" value="1"/>
</dbReference>
<dbReference type="EMBL" id="OU892282">
    <property type="protein sequence ID" value="CAG9769906.1"/>
    <property type="molecule type" value="Genomic_DNA"/>
</dbReference>
<sequence>MNIIVITISILISVICVLLVLLQQYYFIVNVHETFTIHNFNPEFEDFIPKDVRSSELGYPIESYNKDSVENSILNDLRSALNLDSEESGSMNVLDDDRRHTDSEVYYTIRAALAFKLAGKNNKAMKLFEHASVMALGNADILNWYGEFLERHNDIVTADELYCKALSYSPEHRAALSNKERTTPVVDMLDLKLFHEIEKLKTRLKERMKLDNFDSVKKQAYYLHIHHTVGIEGNTMTVEQLRYVLETGHVISGKTLLEHNEILGLEKAIQYVKLLTRTNYISIKKILGIHRRVMGYVDPMKSGVLRDTTVFIGSHVSSPPDQIATLMKSYVKWLNSEEARRMHPGIRKRNTNKSNKDKQAKPSVKSVKTENGDAPVNNLEAIIKSSSPADEKLEDCKKKTDHDGSGDARVSVEV</sequence>
<accession>A0A9N9MT68</accession>
<feature type="compositionally biased region" description="Basic and acidic residues" evidence="2">
    <location>
        <begin position="389"/>
        <end position="414"/>
    </location>
</feature>
<dbReference type="PANTHER" id="PTHR13504:SF34">
    <property type="entry name" value="PROTEIN ADENYLYLTRANSFERASE FICD"/>
    <property type="match status" value="1"/>
</dbReference>
<keyword evidence="3" id="KW-0812">Transmembrane</keyword>
<dbReference type="InterPro" id="IPR040198">
    <property type="entry name" value="Fido_containing"/>
</dbReference>
<name>A0A9N9MT68_9CUCU</name>
<dbReference type="InterPro" id="IPR036597">
    <property type="entry name" value="Fido-like_dom_sf"/>
</dbReference>
<dbReference type="OrthoDB" id="439046at2759"/>
<dbReference type="Proteomes" id="UP001152799">
    <property type="component" value="Chromosome 6"/>
</dbReference>
<feature type="site" description="Important for autoinhibition of adenylyltransferase activity" evidence="1">
    <location>
        <position position="232"/>
    </location>
</feature>
<dbReference type="InterPro" id="IPR011990">
    <property type="entry name" value="TPR-like_helical_dom_sf"/>
</dbReference>
<protein>
    <submittedName>
        <fullName evidence="4">Uncharacterized protein</fullName>
    </submittedName>
</protein>
<evidence type="ECO:0000256" key="2">
    <source>
        <dbReference type="SAM" id="MobiDB-lite"/>
    </source>
</evidence>
<dbReference type="SUPFAM" id="SSF48452">
    <property type="entry name" value="TPR-like"/>
    <property type="match status" value="1"/>
</dbReference>
<evidence type="ECO:0000313" key="4">
    <source>
        <dbReference type="EMBL" id="CAG9769906.1"/>
    </source>
</evidence>
<dbReference type="AlphaFoldDB" id="A0A9N9MT68"/>
<evidence type="ECO:0000313" key="5">
    <source>
        <dbReference type="Proteomes" id="UP001152799"/>
    </source>
</evidence>
<organism evidence="4 5">
    <name type="scientific">Ceutorhynchus assimilis</name>
    <name type="common">cabbage seed weevil</name>
    <dbReference type="NCBI Taxonomy" id="467358"/>
    <lineage>
        <taxon>Eukaryota</taxon>
        <taxon>Metazoa</taxon>
        <taxon>Ecdysozoa</taxon>
        <taxon>Arthropoda</taxon>
        <taxon>Hexapoda</taxon>
        <taxon>Insecta</taxon>
        <taxon>Pterygota</taxon>
        <taxon>Neoptera</taxon>
        <taxon>Endopterygota</taxon>
        <taxon>Coleoptera</taxon>
        <taxon>Polyphaga</taxon>
        <taxon>Cucujiformia</taxon>
        <taxon>Curculionidae</taxon>
        <taxon>Ceutorhynchinae</taxon>
        <taxon>Ceutorhynchus</taxon>
    </lineage>
</organism>
<proteinExistence type="predicted"/>
<dbReference type="SUPFAM" id="SSF140931">
    <property type="entry name" value="Fic-like"/>
    <property type="match status" value="1"/>
</dbReference>
<keyword evidence="5" id="KW-1185">Reference proteome</keyword>
<feature type="compositionally biased region" description="Basic residues" evidence="2">
    <location>
        <begin position="342"/>
        <end position="351"/>
    </location>
</feature>
<dbReference type="Gene3D" id="1.10.3290.10">
    <property type="entry name" value="Fido-like domain"/>
    <property type="match status" value="1"/>
</dbReference>